<dbReference type="PANTHER" id="PTHR13198">
    <property type="entry name" value="RING FINGER PROTEIN 25"/>
    <property type="match status" value="1"/>
</dbReference>
<dbReference type="SMART" id="SM00591">
    <property type="entry name" value="RWD"/>
    <property type="match status" value="1"/>
</dbReference>
<proteinExistence type="predicted"/>
<dbReference type="InterPro" id="IPR016135">
    <property type="entry name" value="UBQ-conjugating_enzyme/RWD"/>
</dbReference>
<dbReference type="InterPro" id="IPR013083">
    <property type="entry name" value="Znf_RING/FYVE/PHD"/>
</dbReference>
<feature type="compositionally biased region" description="Basic and acidic residues" evidence="4">
    <location>
        <begin position="419"/>
        <end position="438"/>
    </location>
</feature>
<dbReference type="InterPro" id="IPR001841">
    <property type="entry name" value="Znf_RING"/>
</dbReference>
<dbReference type="SMART" id="SM00184">
    <property type="entry name" value="RING"/>
    <property type="match status" value="1"/>
</dbReference>
<dbReference type="PROSITE" id="PS50089">
    <property type="entry name" value="ZF_RING_2"/>
    <property type="match status" value="1"/>
</dbReference>
<feature type="domain" description="RWD" evidence="6">
    <location>
        <begin position="18"/>
        <end position="126"/>
    </location>
</feature>
<accession>A0A9Q1HC79</accession>
<gene>
    <name evidence="7" type="ORF">HOLleu_11272</name>
</gene>
<dbReference type="GO" id="GO:0008270">
    <property type="term" value="F:zinc ion binding"/>
    <property type="evidence" value="ECO:0007669"/>
    <property type="project" value="UniProtKB-KW"/>
</dbReference>
<dbReference type="Proteomes" id="UP001152320">
    <property type="component" value="Chromosome 4"/>
</dbReference>
<evidence type="ECO:0000256" key="1">
    <source>
        <dbReference type="ARBA" id="ARBA00022771"/>
    </source>
</evidence>
<dbReference type="SUPFAM" id="SSF57850">
    <property type="entry name" value="RING/U-box"/>
    <property type="match status" value="1"/>
</dbReference>
<evidence type="ECO:0000256" key="2">
    <source>
        <dbReference type="ARBA" id="ARBA00022833"/>
    </source>
</evidence>
<dbReference type="InterPro" id="IPR006575">
    <property type="entry name" value="RWD_dom"/>
</dbReference>
<dbReference type="PANTHER" id="PTHR13198:SF4">
    <property type="entry name" value="E3 UBIQUITIN-PROTEIN LIGASE RNF25"/>
    <property type="match status" value="1"/>
</dbReference>
<feature type="compositionally biased region" description="Basic and acidic residues" evidence="4">
    <location>
        <begin position="338"/>
        <end position="348"/>
    </location>
</feature>
<dbReference type="OrthoDB" id="432311at2759"/>
<dbReference type="AlphaFoldDB" id="A0A9Q1HC79"/>
<name>A0A9Q1HC79_HOLLE</name>
<feature type="compositionally biased region" description="Basic and acidic residues" evidence="4">
    <location>
        <begin position="299"/>
        <end position="325"/>
    </location>
</feature>
<dbReference type="Gene3D" id="3.30.40.10">
    <property type="entry name" value="Zinc/RING finger domain, C3HC4 (zinc finger)"/>
    <property type="match status" value="1"/>
</dbReference>
<feature type="compositionally biased region" description="Basic and acidic residues" evidence="4">
    <location>
        <begin position="528"/>
        <end position="539"/>
    </location>
</feature>
<feature type="compositionally biased region" description="Polar residues" evidence="4">
    <location>
        <begin position="441"/>
        <end position="450"/>
    </location>
</feature>
<dbReference type="Gene3D" id="3.10.110.10">
    <property type="entry name" value="Ubiquitin Conjugating Enzyme"/>
    <property type="match status" value="1"/>
</dbReference>
<keyword evidence="1 3" id="KW-0479">Metal-binding</keyword>
<dbReference type="EMBL" id="JAIZAY010000004">
    <property type="protein sequence ID" value="KAJ8043947.1"/>
    <property type="molecule type" value="Genomic_DNA"/>
</dbReference>
<organism evidence="7 8">
    <name type="scientific">Holothuria leucospilota</name>
    <name type="common">Black long sea cucumber</name>
    <name type="synonym">Mertensiothuria leucospilota</name>
    <dbReference type="NCBI Taxonomy" id="206669"/>
    <lineage>
        <taxon>Eukaryota</taxon>
        <taxon>Metazoa</taxon>
        <taxon>Echinodermata</taxon>
        <taxon>Eleutherozoa</taxon>
        <taxon>Echinozoa</taxon>
        <taxon>Holothuroidea</taxon>
        <taxon>Aspidochirotacea</taxon>
        <taxon>Aspidochirotida</taxon>
        <taxon>Holothuriidae</taxon>
        <taxon>Holothuria</taxon>
    </lineage>
</organism>
<feature type="region of interest" description="Disordered" evidence="4">
    <location>
        <begin position="250"/>
        <end position="570"/>
    </location>
</feature>
<keyword evidence="1 3" id="KW-0863">Zinc-finger</keyword>
<reference evidence="7" key="1">
    <citation type="submission" date="2021-10" db="EMBL/GenBank/DDBJ databases">
        <title>Tropical sea cucumber genome reveals ecological adaptation and Cuvierian tubules defense mechanism.</title>
        <authorList>
            <person name="Chen T."/>
        </authorList>
    </citation>
    <scope>NUCLEOTIDE SEQUENCE</scope>
    <source>
        <strain evidence="7">Nanhai2018</strain>
        <tissue evidence="7">Muscle</tissue>
    </source>
</reference>
<protein>
    <submittedName>
        <fullName evidence="7">E3 ubiquitin-protein ligase RNF25</fullName>
    </submittedName>
</protein>
<dbReference type="GO" id="GO:0005634">
    <property type="term" value="C:nucleus"/>
    <property type="evidence" value="ECO:0007669"/>
    <property type="project" value="TreeGrafter"/>
</dbReference>
<feature type="compositionally biased region" description="Basic and acidic residues" evidence="4">
    <location>
        <begin position="549"/>
        <end position="562"/>
    </location>
</feature>
<dbReference type="InterPro" id="IPR039133">
    <property type="entry name" value="RNF25"/>
</dbReference>
<feature type="compositionally biased region" description="Basic residues" evidence="4">
    <location>
        <begin position="483"/>
        <end position="499"/>
    </location>
</feature>
<evidence type="ECO:0000259" key="5">
    <source>
        <dbReference type="PROSITE" id="PS50089"/>
    </source>
</evidence>
<feature type="compositionally biased region" description="Basic and acidic residues" evidence="4">
    <location>
        <begin position="373"/>
        <end position="404"/>
    </location>
</feature>
<dbReference type="SUPFAM" id="SSF54495">
    <property type="entry name" value="UBC-like"/>
    <property type="match status" value="1"/>
</dbReference>
<dbReference type="PROSITE" id="PS50908">
    <property type="entry name" value="RWD"/>
    <property type="match status" value="1"/>
</dbReference>
<keyword evidence="2" id="KW-0862">Zinc</keyword>
<evidence type="ECO:0000256" key="4">
    <source>
        <dbReference type="SAM" id="MobiDB-lite"/>
    </source>
</evidence>
<evidence type="ECO:0000259" key="6">
    <source>
        <dbReference type="PROSITE" id="PS50908"/>
    </source>
</evidence>
<feature type="compositionally biased region" description="Basic and acidic residues" evidence="4">
    <location>
        <begin position="584"/>
        <end position="595"/>
    </location>
</feature>
<comment type="caution">
    <text evidence="7">The sequence shown here is derived from an EMBL/GenBank/DDBJ whole genome shotgun (WGS) entry which is preliminary data.</text>
</comment>
<feature type="compositionally biased region" description="Basic and acidic residues" evidence="4">
    <location>
        <begin position="472"/>
        <end position="482"/>
    </location>
</feature>
<feature type="compositionally biased region" description="Basic and acidic residues" evidence="4">
    <location>
        <begin position="257"/>
        <end position="289"/>
    </location>
</feature>
<evidence type="ECO:0000313" key="7">
    <source>
        <dbReference type="EMBL" id="KAJ8043947.1"/>
    </source>
</evidence>
<dbReference type="GO" id="GO:0061630">
    <property type="term" value="F:ubiquitin protein ligase activity"/>
    <property type="evidence" value="ECO:0007669"/>
    <property type="project" value="InterPro"/>
</dbReference>
<evidence type="ECO:0000256" key="3">
    <source>
        <dbReference type="PROSITE-ProRule" id="PRU00175"/>
    </source>
</evidence>
<evidence type="ECO:0000313" key="8">
    <source>
        <dbReference type="Proteomes" id="UP001152320"/>
    </source>
</evidence>
<feature type="region of interest" description="Disordered" evidence="4">
    <location>
        <begin position="584"/>
        <end position="617"/>
    </location>
</feature>
<dbReference type="FunFam" id="3.10.110.10:FF:000052">
    <property type="entry name" value="Putative e3 ubiquitin-protein ligase rnf25"/>
    <property type="match status" value="1"/>
</dbReference>
<dbReference type="Pfam" id="PF13639">
    <property type="entry name" value="zf-RING_2"/>
    <property type="match status" value="1"/>
</dbReference>
<dbReference type="Pfam" id="PF05773">
    <property type="entry name" value="RWD"/>
    <property type="match status" value="1"/>
</dbReference>
<dbReference type="GO" id="GO:0016567">
    <property type="term" value="P:protein ubiquitination"/>
    <property type="evidence" value="ECO:0007669"/>
    <property type="project" value="TreeGrafter"/>
</dbReference>
<feature type="compositionally biased region" description="Polar residues" evidence="4">
    <location>
        <begin position="503"/>
        <end position="517"/>
    </location>
</feature>
<keyword evidence="8" id="KW-1185">Reference proteome</keyword>
<dbReference type="CDD" id="cd23818">
    <property type="entry name" value="RWD_RNF25"/>
    <property type="match status" value="1"/>
</dbReference>
<feature type="domain" description="RING-type" evidence="5">
    <location>
        <begin position="133"/>
        <end position="180"/>
    </location>
</feature>
<sequence>MAAPMSPDEGDDESVFEQELELLKQIYIHEMDIKKCNGHPCELSLVLHPATADRTDLQYVTLTLIFQITKEYPDVLPEIIIRNPRGMSEGEINSLHNKLKECAASKLGEAMLFELIELAKESLTANNLPSCECVICCHTFEDNEAFTKTQCYHYFHNNCLVRYLKYAKENEEEAVCPVCREMLEDFGNLSVGEGLSEVVPQFVVDPALRNWQIKMSALKTKQAQKGGIIDVVANSNKFLLDISSTPSVPVVSVPIEPAKDKGEDDKIGKEGSSSRKFKGYPENKSDSGKLGRTRRTHARDHQYRPHSGTDRNDRKVQSRSDRESRAGSVGKNRGRYNHRSDQFEENQRKTRSPGYATQNSERLASKPAPASSDKSDEGKIRQSKLSAEKHSENVVVKKADDVDSKINGGKVEDTGSNIIDKETARKDEVKSDKKKVEEEYQQGNGSLSARVQSEVTSEEQEEQKRMKQSVNCHEKKEGDRNNARRVRGYRGRGSSRRGRGGSQSNPSKPSSATISNKNYRHPGSKKQNNKEQMRDKSQTKDVLSNVEGQRSKENQERDKGYKAETTGHSLLSHCAERTDKCKYSESEFQDGDRTKMAPPGFHGNHKIKPPPGFEEFR</sequence>